<evidence type="ECO:0000256" key="12">
    <source>
        <dbReference type="ARBA" id="ARBA00082232"/>
    </source>
</evidence>
<evidence type="ECO:0000256" key="14">
    <source>
        <dbReference type="RuleBase" id="RU000488"/>
    </source>
</evidence>
<evidence type="ECO:0000313" key="16">
    <source>
        <dbReference type="EMBL" id="EIE84262.1"/>
    </source>
</evidence>
<evidence type="ECO:0000256" key="9">
    <source>
        <dbReference type="ARBA" id="ARBA00023136"/>
    </source>
</evidence>
<dbReference type="OMA" id="AEAQRQX"/>
<dbReference type="PANTHER" id="PTHR45678">
    <property type="entry name" value="MITOCHONDRIAL 2-OXODICARBOXYLATE CARRIER 1-RELATED"/>
    <property type="match status" value="1"/>
</dbReference>
<comment type="similarity">
    <text evidence="2 14">Belongs to the mitochondrial carrier (TC 2.A.29) family.</text>
</comment>
<dbReference type="Pfam" id="PF00153">
    <property type="entry name" value="Mito_carr"/>
    <property type="match status" value="2"/>
</dbReference>
<evidence type="ECO:0000256" key="6">
    <source>
        <dbReference type="ARBA" id="ARBA00022792"/>
    </source>
</evidence>
<keyword evidence="5" id="KW-0677">Repeat</keyword>
<dbReference type="eggNOG" id="KOG2643">
    <property type="taxonomic scope" value="Eukaryota"/>
</dbReference>
<keyword evidence="7" id="KW-1133">Transmembrane helix</keyword>
<dbReference type="InterPro" id="IPR018108">
    <property type="entry name" value="MCP_transmembrane"/>
</dbReference>
<dbReference type="GO" id="GO:0005509">
    <property type="term" value="F:calcium ion binding"/>
    <property type="evidence" value="ECO:0007669"/>
    <property type="project" value="InterPro"/>
</dbReference>
<keyword evidence="3 14" id="KW-0813">Transport</keyword>
<dbReference type="GO" id="GO:0005313">
    <property type="term" value="F:L-glutamate transmembrane transporter activity"/>
    <property type="evidence" value="ECO:0007669"/>
    <property type="project" value="TreeGrafter"/>
</dbReference>
<proteinExistence type="inferred from homology"/>
<dbReference type="InterPro" id="IPR002048">
    <property type="entry name" value="EF_hand_dom"/>
</dbReference>
<sequence length="515" mass="58062">MASEPGRLEQYRRVFQKYASAEKDGERVMSRDDFLAAVAPGEDFKKIKREQYELLYRLADRKGQGVVTLDDFVLFQDLIAKPDAEYEVAFRFFDVKGTGRVTFDQFKQVLSSHMPEEAVPFDFDCDWLKLYIGSKEGHQELSYHEFTQLIKGLQGERLRQEFKHYDKDQTGFILPEDFKKIILDVAKHKLSDDVIDHLPTLCNLYTGNKVSFATVVAFHNVIRNIDMVESVIRKAIDARLYRGLGPQLVGVAPEKAIKLTMNDLVRGLFTSRQNGEIKFWQEMVGGGAAGASQVVFTNPLEIVKIRLQIQGEQAKHMPDAPRRSALWIVKHLGIVGLYKGVAACLLRDVPFSAIYFPAYAHLKKDIFREGPNHKLNISELLMAGAIAGMPAAYFTTPADVIKTRLQVEARKGQTTYSGIADAAKKIYAEEGFKAFFKGGPARIFRSSPQFGVTLTVYEILHQWLPLPGHGPPSGSPQAVQQTEAVAQRQLFQSTNALKMLLDLDYRFGVYQKKDA</sequence>
<evidence type="ECO:0000256" key="1">
    <source>
        <dbReference type="ARBA" id="ARBA00004448"/>
    </source>
</evidence>
<feature type="repeat" description="Solcar" evidence="13">
    <location>
        <begin position="277"/>
        <end position="365"/>
    </location>
</feature>
<evidence type="ECO:0000256" key="2">
    <source>
        <dbReference type="ARBA" id="ARBA00006375"/>
    </source>
</evidence>
<dbReference type="InterPro" id="IPR011992">
    <property type="entry name" value="EF-hand-dom_pair"/>
</dbReference>
<dbReference type="PANTHER" id="PTHR45678:SF9">
    <property type="entry name" value="CALCIUM-BINDING MITOCHONDRIAL CARRIER PROTEIN ARALAR1"/>
    <property type="match status" value="1"/>
</dbReference>
<dbReference type="SUPFAM" id="SSF47473">
    <property type="entry name" value="EF-hand"/>
    <property type="match status" value="1"/>
</dbReference>
<dbReference type="InterPro" id="IPR051028">
    <property type="entry name" value="Mito_Solute_Carrier"/>
</dbReference>
<dbReference type="SMART" id="SM00054">
    <property type="entry name" value="EFh"/>
    <property type="match status" value="2"/>
</dbReference>
<evidence type="ECO:0000256" key="8">
    <source>
        <dbReference type="ARBA" id="ARBA00023128"/>
    </source>
</evidence>
<dbReference type="EMBL" id="CH476737">
    <property type="protein sequence ID" value="EIE84262.1"/>
    <property type="molecule type" value="Genomic_DNA"/>
</dbReference>
<comment type="function">
    <text evidence="10">Calcium-dependent mitochondrial aspartate and glutamate carrier. Transport of glutamate in mitochondria is required for mitochondrial transamination reactions and ornithine synthesis. Plays also a role in malate-aspartate NADH shuttle, which is critical for growth on acetate and fatty acids.</text>
</comment>
<evidence type="ECO:0000259" key="15">
    <source>
        <dbReference type="PROSITE" id="PS50222"/>
    </source>
</evidence>
<evidence type="ECO:0000256" key="11">
    <source>
        <dbReference type="ARBA" id="ARBA00073787"/>
    </source>
</evidence>
<dbReference type="GeneID" id="93615938"/>
<feature type="repeat" description="Solcar" evidence="13">
    <location>
        <begin position="375"/>
        <end position="463"/>
    </location>
</feature>
<keyword evidence="4 13" id="KW-0812">Transmembrane</keyword>
<dbReference type="AlphaFoldDB" id="I1C732"/>
<dbReference type="PROSITE" id="PS50222">
    <property type="entry name" value="EF_HAND_2"/>
    <property type="match status" value="2"/>
</dbReference>
<dbReference type="VEuPathDB" id="FungiDB:RO3G_08972"/>
<gene>
    <name evidence="16" type="ORF">RO3G_08972</name>
</gene>
<dbReference type="InParanoid" id="I1C732"/>
<keyword evidence="6" id="KW-0999">Mitochondrion inner membrane</keyword>
<dbReference type="Gene3D" id="1.50.40.10">
    <property type="entry name" value="Mitochondrial carrier domain"/>
    <property type="match status" value="1"/>
</dbReference>
<evidence type="ECO:0000256" key="5">
    <source>
        <dbReference type="ARBA" id="ARBA00022737"/>
    </source>
</evidence>
<accession>I1C732</accession>
<feature type="domain" description="EF-hand" evidence="15">
    <location>
        <begin position="153"/>
        <end position="188"/>
    </location>
</feature>
<keyword evidence="8" id="KW-0496">Mitochondrion</keyword>
<evidence type="ECO:0000256" key="10">
    <source>
        <dbReference type="ARBA" id="ARBA00059916"/>
    </source>
</evidence>
<evidence type="ECO:0000256" key="13">
    <source>
        <dbReference type="PROSITE-ProRule" id="PRU00282"/>
    </source>
</evidence>
<name>I1C732_RHIO9</name>
<dbReference type="Gene3D" id="1.10.238.10">
    <property type="entry name" value="EF-hand"/>
    <property type="match status" value="2"/>
</dbReference>
<dbReference type="FunFam" id="1.50.40.10:FF:000004">
    <property type="entry name" value="Calcium-binding mitochondrial carrier protein Aralar1"/>
    <property type="match status" value="1"/>
</dbReference>
<dbReference type="GO" id="GO:0015183">
    <property type="term" value="F:L-aspartate transmembrane transporter activity"/>
    <property type="evidence" value="ECO:0007669"/>
    <property type="project" value="TreeGrafter"/>
</dbReference>
<evidence type="ECO:0000256" key="7">
    <source>
        <dbReference type="ARBA" id="ARBA00022989"/>
    </source>
</evidence>
<evidence type="ECO:0000256" key="3">
    <source>
        <dbReference type="ARBA" id="ARBA00022448"/>
    </source>
</evidence>
<dbReference type="eggNOG" id="KOG0751">
    <property type="taxonomic scope" value="Eukaryota"/>
</dbReference>
<dbReference type="RefSeq" id="XP_067519658.1">
    <property type="nucleotide sequence ID" value="XM_067663557.1"/>
</dbReference>
<organism evidence="16 17">
    <name type="scientific">Rhizopus delemar (strain RA 99-880 / ATCC MYA-4621 / FGSC 9543 / NRRL 43880)</name>
    <name type="common">Mucormycosis agent</name>
    <name type="synonym">Rhizopus arrhizus var. delemar</name>
    <dbReference type="NCBI Taxonomy" id="246409"/>
    <lineage>
        <taxon>Eukaryota</taxon>
        <taxon>Fungi</taxon>
        <taxon>Fungi incertae sedis</taxon>
        <taxon>Mucoromycota</taxon>
        <taxon>Mucoromycotina</taxon>
        <taxon>Mucoromycetes</taxon>
        <taxon>Mucorales</taxon>
        <taxon>Mucorineae</taxon>
        <taxon>Rhizopodaceae</taxon>
        <taxon>Rhizopus</taxon>
    </lineage>
</organism>
<dbReference type="SUPFAM" id="SSF103506">
    <property type="entry name" value="Mitochondrial carrier"/>
    <property type="match status" value="1"/>
</dbReference>
<evidence type="ECO:0000313" key="17">
    <source>
        <dbReference type="Proteomes" id="UP000009138"/>
    </source>
</evidence>
<keyword evidence="9 13" id="KW-0472">Membrane</keyword>
<evidence type="ECO:0000256" key="4">
    <source>
        <dbReference type="ARBA" id="ARBA00022692"/>
    </source>
</evidence>
<dbReference type="GO" id="GO:0043490">
    <property type="term" value="P:malate-aspartate shuttle"/>
    <property type="evidence" value="ECO:0007669"/>
    <property type="project" value="TreeGrafter"/>
</dbReference>
<dbReference type="Proteomes" id="UP000009138">
    <property type="component" value="Unassembled WGS sequence"/>
</dbReference>
<dbReference type="STRING" id="246409.I1C732"/>
<dbReference type="GO" id="GO:0005743">
    <property type="term" value="C:mitochondrial inner membrane"/>
    <property type="evidence" value="ECO:0007669"/>
    <property type="project" value="UniProtKB-SubCell"/>
</dbReference>
<reference evidence="16 17" key="1">
    <citation type="journal article" date="2009" name="PLoS Genet.">
        <title>Genomic analysis of the basal lineage fungus Rhizopus oryzae reveals a whole-genome duplication.</title>
        <authorList>
            <person name="Ma L.-J."/>
            <person name="Ibrahim A.S."/>
            <person name="Skory C."/>
            <person name="Grabherr M.G."/>
            <person name="Burger G."/>
            <person name="Butler M."/>
            <person name="Elias M."/>
            <person name="Idnurm A."/>
            <person name="Lang B.F."/>
            <person name="Sone T."/>
            <person name="Abe A."/>
            <person name="Calvo S.E."/>
            <person name="Corrochano L.M."/>
            <person name="Engels R."/>
            <person name="Fu J."/>
            <person name="Hansberg W."/>
            <person name="Kim J.-M."/>
            <person name="Kodira C.D."/>
            <person name="Koehrsen M.J."/>
            <person name="Liu B."/>
            <person name="Miranda-Saavedra D."/>
            <person name="O'Leary S."/>
            <person name="Ortiz-Castellanos L."/>
            <person name="Poulter R."/>
            <person name="Rodriguez-Romero J."/>
            <person name="Ruiz-Herrera J."/>
            <person name="Shen Y.-Q."/>
            <person name="Zeng Q."/>
            <person name="Galagan J."/>
            <person name="Birren B.W."/>
            <person name="Cuomo C.A."/>
            <person name="Wickes B.L."/>
        </authorList>
    </citation>
    <scope>NUCLEOTIDE SEQUENCE [LARGE SCALE GENOMIC DNA]</scope>
    <source>
        <strain evidence="17">RA 99-880 / ATCC MYA-4621 / FGSC 9543 / NRRL 43880</strain>
    </source>
</reference>
<dbReference type="PROSITE" id="PS50920">
    <property type="entry name" value="SOLCAR"/>
    <property type="match status" value="2"/>
</dbReference>
<keyword evidence="17" id="KW-1185">Reference proteome</keyword>
<feature type="domain" description="EF-hand" evidence="15">
    <location>
        <begin position="81"/>
        <end position="116"/>
    </location>
</feature>
<protein>
    <recommendedName>
        <fullName evidence="11">Mitochondrial aspartate-glutamate transporter AGC1</fullName>
    </recommendedName>
    <alternativeName>
        <fullName evidence="12">Aspartate-glutamate carrier 1</fullName>
    </alternativeName>
</protein>
<comment type="subcellular location">
    <subcellularLocation>
        <location evidence="1">Mitochondrion inner membrane</location>
        <topology evidence="1">Multi-pass membrane protein</topology>
    </subcellularLocation>
</comment>
<dbReference type="InterPro" id="IPR023395">
    <property type="entry name" value="MCP_dom_sf"/>
</dbReference>